<dbReference type="AlphaFoldDB" id="A0A3P3QSI2"/>
<reference evidence="2 3" key="1">
    <citation type="submission" date="2018-11" db="EMBL/GenBank/DDBJ databases">
        <title>Genome sequencing of Lachnoanaerobaculum sp. KCOM 2030 (= ChDC B114).</title>
        <authorList>
            <person name="Kook J.-K."/>
            <person name="Park S.-N."/>
            <person name="Lim Y.K."/>
        </authorList>
    </citation>
    <scope>NUCLEOTIDE SEQUENCE [LARGE SCALE GENOMIC DNA]</scope>
    <source>
        <strain evidence="2 3">KCOM 2030</strain>
    </source>
</reference>
<dbReference type="Proteomes" id="UP000272490">
    <property type="component" value="Unassembled WGS sequence"/>
</dbReference>
<protein>
    <submittedName>
        <fullName evidence="2">Uncharacterized protein</fullName>
    </submittedName>
</protein>
<keyword evidence="3" id="KW-1185">Reference proteome</keyword>
<dbReference type="OrthoDB" id="9816138at2"/>
<dbReference type="RefSeq" id="WP_128675214.1">
    <property type="nucleotide sequence ID" value="NZ_RRCO01000009.1"/>
</dbReference>
<feature type="transmembrane region" description="Helical" evidence="1">
    <location>
        <begin position="205"/>
        <end position="226"/>
    </location>
</feature>
<feature type="transmembrane region" description="Helical" evidence="1">
    <location>
        <begin position="168"/>
        <end position="193"/>
    </location>
</feature>
<accession>A0A3P3QSI2</accession>
<keyword evidence="1" id="KW-0472">Membrane</keyword>
<keyword evidence="1" id="KW-0812">Transmembrane</keyword>
<proteinExistence type="predicted"/>
<gene>
    <name evidence="2" type="ORF">EHV10_14200</name>
</gene>
<evidence type="ECO:0000256" key="1">
    <source>
        <dbReference type="SAM" id="Phobius"/>
    </source>
</evidence>
<evidence type="ECO:0000313" key="2">
    <source>
        <dbReference type="EMBL" id="RRJ24174.1"/>
    </source>
</evidence>
<name>A0A3P3QSI2_9FIRM</name>
<feature type="transmembrane region" description="Helical" evidence="1">
    <location>
        <begin position="20"/>
        <end position="44"/>
    </location>
</feature>
<dbReference type="EMBL" id="RRCO01000009">
    <property type="protein sequence ID" value="RRJ24174.1"/>
    <property type="molecule type" value="Genomic_DNA"/>
</dbReference>
<evidence type="ECO:0000313" key="3">
    <source>
        <dbReference type="Proteomes" id="UP000272490"/>
    </source>
</evidence>
<feature type="transmembrane region" description="Helical" evidence="1">
    <location>
        <begin position="110"/>
        <end position="138"/>
    </location>
</feature>
<comment type="caution">
    <text evidence="2">The sequence shown here is derived from an EMBL/GenBank/DDBJ whole genome shotgun (WGS) entry which is preliminary data.</text>
</comment>
<sequence>MSGKLIKYEFKQMKSALLPVAIALAVITGIIFCVVIVPMLVFGINDSEGGILSIFLAYITFILYVVILIVTGIGMNIYIGVRFYKTVYSGVGYFTNTLPLKKHEIILGKVIPAVVVQTIVTLMIVVSASIILGGYILVTDGFGDLMLYIARFKGAVLGDFTMLNGMGIVLGIVFGCLFAIIQTVSNTLLLFLAVSIGQLFNSHKILMSVIIFIVMNRVFNAVDAIIEVITKAFVYGPFIHSPGVYSIITMILIGTKNIIIAVIAYAISYRILRDKLNLE</sequence>
<keyword evidence="1" id="KW-1133">Transmembrane helix</keyword>
<feature type="transmembrane region" description="Helical" evidence="1">
    <location>
        <begin position="50"/>
        <end position="79"/>
    </location>
</feature>
<feature type="transmembrane region" description="Helical" evidence="1">
    <location>
        <begin position="246"/>
        <end position="267"/>
    </location>
</feature>
<organism evidence="2 3">
    <name type="scientific">Lachnoanaerobaculum gingivalis</name>
    <dbReference type="NCBI Taxonomy" id="2490855"/>
    <lineage>
        <taxon>Bacteria</taxon>
        <taxon>Bacillati</taxon>
        <taxon>Bacillota</taxon>
        <taxon>Clostridia</taxon>
        <taxon>Lachnospirales</taxon>
        <taxon>Lachnospiraceae</taxon>
        <taxon>Lachnoanaerobaculum</taxon>
    </lineage>
</organism>